<name>A0A9E7I446_9LILI</name>
<evidence type="ECO:0000313" key="2">
    <source>
        <dbReference type="Proteomes" id="UP001055439"/>
    </source>
</evidence>
<gene>
    <name evidence="1" type="ORF">MUK42_14340</name>
</gene>
<dbReference type="AlphaFoldDB" id="A0A9E7I446"/>
<dbReference type="EMBL" id="CP097511">
    <property type="protein sequence ID" value="URE45209.1"/>
    <property type="molecule type" value="Genomic_DNA"/>
</dbReference>
<evidence type="ECO:0000313" key="1">
    <source>
        <dbReference type="EMBL" id="URE45209.1"/>
    </source>
</evidence>
<dbReference type="Proteomes" id="UP001055439">
    <property type="component" value="Chromosome 9"/>
</dbReference>
<keyword evidence="2" id="KW-1185">Reference proteome</keyword>
<protein>
    <submittedName>
        <fullName evidence="1">Uncharacterized protein</fullName>
    </submittedName>
</protein>
<dbReference type="OrthoDB" id="18982at2759"/>
<proteinExistence type="predicted"/>
<reference evidence="1" key="1">
    <citation type="submission" date="2022-05" db="EMBL/GenBank/DDBJ databases">
        <title>The Musa troglodytarum L. genome provides insights into the mechanism of non-climacteric behaviour and enrichment of carotenoids.</title>
        <authorList>
            <person name="Wang J."/>
        </authorList>
    </citation>
    <scope>NUCLEOTIDE SEQUENCE</scope>
    <source>
        <tissue evidence="1">Leaf</tissue>
    </source>
</reference>
<accession>A0A9E7I446</accession>
<sequence>MASQRAEVDTTSPFRSVKEAVEIFGERFLTGNAKSHKTGSSAKLDIIRSPPIYSLPPPKPLLSANSSPPSLSSTSRFIHERDGELESLDALKKLEHELHETKCELKLLKERQSETKLAVASLCLQLQKSMSKLREIEAVEAEPSNLAIEDQPCIVRSDRWREENIRESEYLPTLAQALSLGRMEHDLGGRGQRKVQRRKPIVPLIGDIFAKKKGATDCTNSLYTPSFYKWESPDLSIFPEIDSDLRVPMGNAIALSVVANIKWAKGKLRESRGVRLLAFSVSLSPFSSLDGHIFEGALIGST</sequence>
<organism evidence="1 2">
    <name type="scientific">Musa troglodytarum</name>
    <name type="common">fe'i banana</name>
    <dbReference type="NCBI Taxonomy" id="320322"/>
    <lineage>
        <taxon>Eukaryota</taxon>
        <taxon>Viridiplantae</taxon>
        <taxon>Streptophyta</taxon>
        <taxon>Embryophyta</taxon>
        <taxon>Tracheophyta</taxon>
        <taxon>Spermatophyta</taxon>
        <taxon>Magnoliopsida</taxon>
        <taxon>Liliopsida</taxon>
        <taxon>Zingiberales</taxon>
        <taxon>Musaceae</taxon>
        <taxon>Musa</taxon>
    </lineage>
</organism>